<name>A0A182U907_9DIPT</name>
<accession>A0A182U907</accession>
<sequence>MMADTSTNSGGVAAGSPSVVGGGSGGALDPNVIPQWKKELIQRRKNLAKTIGAVATQVHDSASTVAAAISASASSPVLTHPRTPTGGFPVGSPFYAGTKGKKNTGKLFNLNLFGLMVVCMYPCVWYYM</sequence>
<reference evidence="3" key="1">
    <citation type="submission" date="2014-01" db="EMBL/GenBank/DDBJ databases">
        <title>The Genome Sequence of Anopheles melas CM1001059_A (V2).</title>
        <authorList>
            <consortium name="The Broad Institute Genomics Platform"/>
            <person name="Neafsey D.E."/>
            <person name="Besansky N."/>
            <person name="Howell P."/>
            <person name="Walton C."/>
            <person name="Young S.K."/>
            <person name="Zeng Q."/>
            <person name="Gargeya S."/>
            <person name="Fitzgerald M."/>
            <person name="Haas B."/>
            <person name="Abouelleil A."/>
            <person name="Allen A.W."/>
            <person name="Alvarado L."/>
            <person name="Arachchi H.M."/>
            <person name="Berlin A.M."/>
            <person name="Chapman S.B."/>
            <person name="Gainer-Dewar J."/>
            <person name="Goldberg J."/>
            <person name="Griggs A."/>
            <person name="Gujja S."/>
            <person name="Hansen M."/>
            <person name="Howarth C."/>
            <person name="Imamovic A."/>
            <person name="Ireland A."/>
            <person name="Larimer J."/>
            <person name="McCowan C."/>
            <person name="Murphy C."/>
            <person name="Pearson M."/>
            <person name="Poon T.W."/>
            <person name="Priest M."/>
            <person name="Roberts A."/>
            <person name="Saif S."/>
            <person name="Shea T."/>
            <person name="Sisk P."/>
            <person name="Sykes S."/>
            <person name="Wortman J."/>
            <person name="Nusbaum C."/>
            <person name="Birren B."/>
        </authorList>
    </citation>
    <scope>NUCLEOTIDE SEQUENCE [LARGE SCALE GENOMIC DNA]</scope>
    <source>
        <strain evidence="3">CM1001059</strain>
    </source>
</reference>
<protein>
    <submittedName>
        <fullName evidence="2">Uncharacterized protein</fullName>
    </submittedName>
</protein>
<dbReference type="EnsemblMetazoa" id="AMEC016138-RA">
    <property type="protein sequence ID" value="AMEC016138-PA"/>
    <property type="gene ID" value="AMEC016138"/>
</dbReference>
<feature type="transmembrane region" description="Helical" evidence="1">
    <location>
        <begin position="107"/>
        <end position="127"/>
    </location>
</feature>
<proteinExistence type="predicted"/>
<keyword evidence="3" id="KW-1185">Reference proteome</keyword>
<organism evidence="2 3">
    <name type="scientific">Anopheles melas</name>
    <dbReference type="NCBI Taxonomy" id="34690"/>
    <lineage>
        <taxon>Eukaryota</taxon>
        <taxon>Metazoa</taxon>
        <taxon>Ecdysozoa</taxon>
        <taxon>Arthropoda</taxon>
        <taxon>Hexapoda</taxon>
        <taxon>Insecta</taxon>
        <taxon>Pterygota</taxon>
        <taxon>Neoptera</taxon>
        <taxon>Endopterygota</taxon>
        <taxon>Diptera</taxon>
        <taxon>Nematocera</taxon>
        <taxon>Culicoidea</taxon>
        <taxon>Culicidae</taxon>
        <taxon>Anophelinae</taxon>
        <taxon>Anopheles</taxon>
    </lineage>
</organism>
<evidence type="ECO:0000313" key="3">
    <source>
        <dbReference type="Proteomes" id="UP000075902"/>
    </source>
</evidence>
<reference evidence="2" key="2">
    <citation type="submission" date="2020-05" db="UniProtKB">
        <authorList>
            <consortium name="EnsemblMetazoa"/>
        </authorList>
    </citation>
    <scope>IDENTIFICATION</scope>
    <source>
        <strain evidence="2">CM1001059</strain>
    </source>
</reference>
<keyword evidence="1" id="KW-0472">Membrane</keyword>
<keyword evidence="1" id="KW-0812">Transmembrane</keyword>
<evidence type="ECO:0000313" key="2">
    <source>
        <dbReference type="EnsemblMetazoa" id="AMEC016138-PA"/>
    </source>
</evidence>
<evidence type="ECO:0000256" key="1">
    <source>
        <dbReference type="SAM" id="Phobius"/>
    </source>
</evidence>
<dbReference type="Proteomes" id="UP000075902">
    <property type="component" value="Unassembled WGS sequence"/>
</dbReference>
<keyword evidence="1" id="KW-1133">Transmembrane helix</keyword>
<dbReference type="VEuPathDB" id="VectorBase:AMEC016138"/>
<dbReference type="AlphaFoldDB" id="A0A182U907"/>